<evidence type="ECO:0000256" key="1">
    <source>
        <dbReference type="SAM" id="Phobius"/>
    </source>
</evidence>
<keyword evidence="1" id="KW-1133">Transmembrane helix</keyword>
<reference evidence="2 3" key="1">
    <citation type="submission" date="2014-04" db="EMBL/GenBank/DDBJ databases">
        <title>Genome evolution of avian class.</title>
        <authorList>
            <person name="Zhang G."/>
            <person name="Li C."/>
        </authorList>
    </citation>
    <scope>NUCLEOTIDE SEQUENCE [LARGE SCALE GENOMIC DNA]</scope>
    <source>
        <strain evidence="2">BGI_N323</strain>
    </source>
</reference>
<evidence type="ECO:0000313" key="3">
    <source>
        <dbReference type="Proteomes" id="UP000053745"/>
    </source>
</evidence>
<feature type="non-terminal residue" evidence="2">
    <location>
        <position position="1"/>
    </location>
</feature>
<name>A0A091LMQ8_CATAU</name>
<keyword evidence="3" id="KW-1185">Reference proteome</keyword>
<accession>A0A091LMQ8</accession>
<sequence>VSRGVVASGATGSLWYSVVECDFVVQVLCVVGRGVVVVIDRLAVVTARVVARVVVVVGGRVVALTVGRGVATVVVIGFLTVLRKFPLGSLLLHLPARLAFCCTGYPHRQGFHLRKGNSWLL</sequence>
<gene>
    <name evidence="2" type="ORF">N323_03107</name>
</gene>
<organism evidence="2 3">
    <name type="scientific">Cathartes aura</name>
    <name type="common">Turkey vulture</name>
    <name type="synonym">Vultur aura</name>
    <dbReference type="NCBI Taxonomy" id="43455"/>
    <lineage>
        <taxon>Eukaryota</taxon>
        <taxon>Metazoa</taxon>
        <taxon>Chordata</taxon>
        <taxon>Craniata</taxon>
        <taxon>Vertebrata</taxon>
        <taxon>Euteleostomi</taxon>
        <taxon>Archelosauria</taxon>
        <taxon>Archosauria</taxon>
        <taxon>Dinosauria</taxon>
        <taxon>Saurischia</taxon>
        <taxon>Theropoda</taxon>
        <taxon>Coelurosauria</taxon>
        <taxon>Aves</taxon>
        <taxon>Neognathae</taxon>
        <taxon>Neoaves</taxon>
        <taxon>Telluraves</taxon>
        <taxon>Accipitrimorphae</taxon>
        <taxon>Accipitriformes</taxon>
        <taxon>Cathartidae</taxon>
        <taxon>Cathartes</taxon>
    </lineage>
</organism>
<dbReference type="EMBL" id="KL331217">
    <property type="protein sequence ID" value="KFP58032.1"/>
    <property type="molecule type" value="Genomic_DNA"/>
</dbReference>
<feature type="transmembrane region" description="Helical" evidence="1">
    <location>
        <begin position="61"/>
        <end position="82"/>
    </location>
</feature>
<dbReference type="AlphaFoldDB" id="A0A091LMQ8"/>
<keyword evidence="1" id="KW-0812">Transmembrane</keyword>
<proteinExistence type="predicted"/>
<protein>
    <submittedName>
        <fullName evidence="2">Uncharacterized protein</fullName>
    </submittedName>
</protein>
<feature type="non-terminal residue" evidence="2">
    <location>
        <position position="121"/>
    </location>
</feature>
<evidence type="ECO:0000313" key="2">
    <source>
        <dbReference type="EMBL" id="KFP58032.1"/>
    </source>
</evidence>
<dbReference type="Proteomes" id="UP000053745">
    <property type="component" value="Unassembled WGS sequence"/>
</dbReference>
<keyword evidence="1" id="KW-0472">Membrane</keyword>